<protein>
    <submittedName>
        <fullName evidence="2">Uncharacterized protein</fullName>
    </submittedName>
</protein>
<gene>
    <name evidence="2" type="ORF">NTEN_LOCUS10815</name>
</gene>
<sequence length="109" mass="11584">MRSNLVSYFTATSTRIYDGSLAKPAGSAEEPLAEKYPCQQLAVPRCQENEPPPPVLSLDDLQGRWVGLAVSRPLGAPGSVGVSAGGTSRRSRRTDNFGVSGSRLPLEPE</sequence>
<feature type="compositionally biased region" description="Low complexity" evidence="1">
    <location>
        <begin position="79"/>
        <end position="88"/>
    </location>
</feature>
<feature type="region of interest" description="Disordered" evidence="1">
    <location>
        <begin position="73"/>
        <end position="109"/>
    </location>
</feature>
<name>A0A6H5GQY6_9HEMI</name>
<feature type="non-terminal residue" evidence="2">
    <location>
        <position position="109"/>
    </location>
</feature>
<dbReference type="Proteomes" id="UP000479000">
    <property type="component" value="Unassembled WGS sequence"/>
</dbReference>
<evidence type="ECO:0000256" key="1">
    <source>
        <dbReference type="SAM" id="MobiDB-lite"/>
    </source>
</evidence>
<dbReference type="AlphaFoldDB" id="A0A6H5GQY6"/>
<accession>A0A6H5GQY6</accession>
<evidence type="ECO:0000313" key="3">
    <source>
        <dbReference type="Proteomes" id="UP000479000"/>
    </source>
</evidence>
<keyword evidence="3" id="KW-1185">Reference proteome</keyword>
<organism evidence="2 3">
    <name type="scientific">Nesidiocoris tenuis</name>
    <dbReference type="NCBI Taxonomy" id="355587"/>
    <lineage>
        <taxon>Eukaryota</taxon>
        <taxon>Metazoa</taxon>
        <taxon>Ecdysozoa</taxon>
        <taxon>Arthropoda</taxon>
        <taxon>Hexapoda</taxon>
        <taxon>Insecta</taxon>
        <taxon>Pterygota</taxon>
        <taxon>Neoptera</taxon>
        <taxon>Paraneoptera</taxon>
        <taxon>Hemiptera</taxon>
        <taxon>Heteroptera</taxon>
        <taxon>Panheteroptera</taxon>
        <taxon>Cimicomorpha</taxon>
        <taxon>Miridae</taxon>
        <taxon>Dicyphina</taxon>
        <taxon>Nesidiocoris</taxon>
    </lineage>
</organism>
<reference evidence="2 3" key="1">
    <citation type="submission" date="2020-02" db="EMBL/GenBank/DDBJ databases">
        <authorList>
            <person name="Ferguson B K."/>
        </authorList>
    </citation>
    <scope>NUCLEOTIDE SEQUENCE [LARGE SCALE GENOMIC DNA]</scope>
</reference>
<evidence type="ECO:0000313" key="2">
    <source>
        <dbReference type="EMBL" id="CAB0005338.1"/>
    </source>
</evidence>
<dbReference type="EMBL" id="CADCXU010016284">
    <property type="protein sequence ID" value="CAB0005338.1"/>
    <property type="molecule type" value="Genomic_DNA"/>
</dbReference>
<proteinExistence type="predicted"/>